<evidence type="ECO:0000313" key="2">
    <source>
        <dbReference type="Proteomes" id="UP000672657"/>
    </source>
</evidence>
<gene>
    <name evidence="1" type="ORF">LMG26411_03704</name>
</gene>
<sequence>MTLPNRKPVHTRHITCNGYLRDDGLLDVEAELKDISPDGTDLLFKIVPPGGVIHHMRVTVTVSIDDMVIRDVCARTLVGPTEFCREIETAYDALKGLTLRRGFRQAVKARVGGVGGCTHLTELLGPLATTAIQSGFAVGRALRNGRRPADEQGPMQKPAVIGTCHTYRPESVVVDVLWPPHRRVASEEPAGAPG</sequence>
<dbReference type="Pfam" id="PF11136">
    <property type="entry name" value="DUF2889"/>
    <property type="match status" value="1"/>
</dbReference>
<reference evidence="1 2" key="1">
    <citation type="submission" date="2021-03" db="EMBL/GenBank/DDBJ databases">
        <authorList>
            <person name="Peeters C."/>
        </authorList>
    </citation>
    <scope>NUCLEOTIDE SEQUENCE [LARGE SCALE GENOMIC DNA]</scope>
    <source>
        <strain evidence="1 2">LMG 26411</strain>
    </source>
</reference>
<dbReference type="RefSeq" id="WP_211954721.1">
    <property type="nucleotide sequence ID" value="NZ_CAJPVI010000022.1"/>
</dbReference>
<name>A0ABN7Q5G8_9BURK</name>
<protein>
    <recommendedName>
        <fullName evidence="3">Molybdopterin-guanine dinucleotide biosynthesis protein MobB</fullName>
    </recommendedName>
</protein>
<evidence type="ECO:0000313" key="1">
    <source>
        <dbReference type="EMBL" id="CAG2150282.1"/>
    </source>
</evidence>
<keyword evidence="2" id="KW-1185">Reference proteome</keyword>
<dbReference type="Proteomes" id="UP000672657">
    <property type="component" value="Unassembled WGS sequence"/>
</dbReference>
<dbReference type="EMBL" id="CAJPVI010000022">
    <property type="protein sequence ID" value="CAG2150282.1"/>
    <property type="molecule type" value="Genomic_DNA"/>
</dbReference>
<proteinExistence type="predicted"/>
<accession>A0ABN7Q5G8</accession>
<evidence type="ECO:0008006" key="3">
    <source>
        <dbReference type="Google" id="ProtNLM"/>
    </source>
</evidence>
<organism evidence="1 2">
    <name type="scientific">Cupriavidus numazuensis</name>
    <dbReference type="NCBI Taxonomy" id="221992"/>
    <lineage>
        <taxon>Bacteria</taxon>
        <taxon>Pseudomonadati</taxon>
        <taxon>Pseudomonadota</taxon>
        <taxon>Betaproteobacteria</taxon>
        <taxon>Burkholderiales</taxon>
        <taxon>Burkholderiaceae</taxon>
        <taxon>Cupriavidus</taxon>
    </lineage>
</organism>
<comment type="caution">
    <text evidence="1">The sequence shown here is derived from an EMBL/GenBank/DDBJ whole genome shotgun (WGS) entry which is preliminary data.</text>
</comment>
<dbReference type="InterPro" id="IPR021312">
    <property type="entry name" value="DUF2889"/>
</dbReference>